<evidence type="ECO:0000256" key="9">
    <source>
        <dbReference type="ARBA" id="ARBA00023306"/>
    </source>
</evidence>
<feature type="region of interest" description="Disordered" evidence="11">
    <location>
        <begin position="1"/>
        <end position="56"/>
    </location>
</feature>
<name>A0A0D1CQX1_MYCMD</name>
<feature type="compositionally biased region" description="Polar residues" evidence="11">
    <location>
        <begin position="34"/>
        <end position="51"/>
    </location>
</feature>
<evidence type="ECO:0000256" key="2">
    <source>
        <dbReference type="ARBA" id="ARBA00004584"/>
    </source>
</evidence>
<comment type="subcellular location">
    <subcellularLocation>
        <location evidence="2">Chromosome</location>
        <location evidence="2">Centromere</location>
    </subcellularLocation>
    <subcellularLocation>
        <location evidence="1">Nucleus</location>
    </subcellularLocation>
</comment>
<dbReference type="Pfam" id="PF03226">
    <property type="entry name" value="Yippee-Mis18"/>
    <property type="match status" value="1"/>
</dbReference>
<dbReference type="PROSITE" id="PS51793">
    <property type="entry name" value="MIS18"/>
    <property type="match status" value="1"/>
</dbReference>
<dbReference type="PANTHER" id="PTHR16431:SF1">
    <property type="entry name" value="NEUROGENIC PROTEIN MASTERMIND"/>
    <property type="match status" value="1"/>
</dbReference>
<keyword evidence="4" id="KW-0132">Cell division</keyword>
<keyword evidence="8" id="KW-0539">Nucleus</keyword>
<evidence type="ECO:0000256" key="1">
    <source>
        <dbReference type="ARBA" id="ARBA00004123"/>
    </source>
</evidence>
<dbReference type="RefSeq" id="XP_011389353.1">
    <property type="nucleotide sequence ID" value="XM_011391051.1"/>
</dbReference>
<evidence type="ECO:0000313" key="13">
    <source>
        <dbReference type="EMBL" id="KIS68968.1"/>
    </source>
</evidence>
<dbReference type="OrthoDB" id="74210at2759"/>
<dbReference type="GO" id="GO:0034080">
    <property type="term" value="P:CENP-A containing chromatin assembly"/>
    <property type="evidence" value="ECO:0000318"/>
    <property type="project" value="GO_Central"/>
</dbReference>
<keyword evidence="3" id="KW-0158">Chromosome</keyword>
<dbReference type="InParanoid" id="A0A0D1CQX1"/>
<evidence type="ECO:0000256" key="4">
    <source>
        <dbReference type="ARBA" id="ARBA00022618"/>
    </source>
</evidence>
<evidence type="ECO:0000256" key="10">
    <source>
        <dbReference type="ARBA" id="ARBA00023328"/>
    </source>
</evidence>
<keyword evidence="6" id="KW-0498">Mitosis</keyword>
<dbReference type="GO" id="GO:0005634">
    <property type="term" value="C:nucleus"/>
    <property type="evidence" value="ECO:0000318"/>
    <property type="project" value="GO_Central"/>
</dbReference>
<dbReference type="EMBL" id="CM003146">
    <property type="protein sequence ID" value="KIS68968.1"/>
    <property type="molecule type" value="Genomic_DNA"/>
</dbReference>
<keyword evidence="10" id="KW-0137">Centromere</keyword>
<feature type="compositionally biased region" description="Basic residues" evidence="11">
    <location>
        <begin position="135"/>
        <end position="151"/>
    </location>
</feature>
<dbReference type="GO" id="GO:0046872">
    <property type="term" value="F:metal ion binding"/>
    <property type="evidence" value="ECO:0007669"/>
    <property type="project" value="UniProtKB-KW"/>
</dbReference>
<feature type="compositionally biased region" description="Basic and acidic residues" evidence="11">
    <location>
        <begin position="404"/>
        <end position="418"/>
    </location>
</feature>
<keyword evidence="5" id="KW-0479">Metal-binding</keyword>
<feature type="region of interest" description="Disordered" evidence="11">
    <location>
        <begin position="281"/>
        <end position="318"/>
    </location>
</feature>
<keyword evidence="9" id="KW-0131">Cell cycle</keyword>
<dbReference type="GeneID" id="23563563"/>
<dbReference type="OMA" id="NEEMAAP"/>
<feature type="region of interest" description="Disordered" evidence="11">
    <location>
        <begin position="96"/>
        <end position="174"/>
    </location>
</feature>
<feature type="compositionally biased region" description="Low complexity" evidence="11">
    <location>
        <begin position="125"/>
        <end position="134"/>
    </location>
</feature>
<dbReference type="InterPro" id="IPR034752">
    <property type="entry name" value="Mis18"/>
</dbReference>
<evidence type="ECO:0000256" key="11">
    <source>
        <dbReference type="SAM" id="MobiDB-lite"/>
    </source>
</evidence>
<dbReference type="Proteomes" id="UP000000561">
    <property type="component" value="Chromosome 7"/>
</dbReference>
<evidence type="ECO:0000256" key="7">
    <source>
        <dbReference type="ARBA" id="ARBA00022833"/>
    </source>
</evidence>
<evidence type="ECO:0000256" key="5">
    <source>
        <dbReference type="ARBA" id="ARBA00022723"/>
    </source>
</evidence>
<sequence length="462" mass="49283">MASLAKRPRRSDDYDPAPVAPTAVASGGYYDNVPGTSMTRSTLAPQPSGSASAMLAPGTSYSSHLWAYPATSVAPNGINGTSAALAATSPHLSSSRSLSAAPAVGGAPAAQPLSSDDDDMAPPKGGSLTTTSTRARGRGRGRGRPRGRGRGRGASTSTTVVHKPDLEESDSEEPPNPLVFQCRCCFRLLGDSLAFVATDIDLGYVILSDVSEIIQQDTTYETSTEPGKDIGSTFARLRCAGCNAAVGRNYRTTPRDLDDLRDCFSLEVDAIYTYQLGSNYTRQKEEDDEDQDALVDGGASGKPARASRPTHETVQAEDTKVLITKMERTRALTIELSDRLIKAEEEIRRYSALVDKLMQSEQIASKALRIEANPKTSLAADSATIPPLGRQEQIQTDPPQQLDPRGKEPSSPSSKDDPPASPQPIKLDSDLSQSSSLREASKEIRSKPSAPGTSTRTTRRSR</sequence>
<dbReference type="KEGG" id="uma:UMAG_02948"/>
<evidence type="ECO:0000313" key="14">
    <source>
        <dbReference type="Proteomes" id="UP000000561"/>
    </source>
</evidence>
<evidence type="ECO:0000256" key="3">
    <source>
        <dbReference type="ARBA" id="ARBA00022454"/>
    </source>
</evidence>
<dbReference type="GO" id="GO:0007059">
    <property type="term" value="P:chromosome segregation"/>
    <property type="evidence" value="ECO:0000318"/>
    <property type="project" value="GO_Central"/>
</dbReference>
<dbReference type="AlphaFoldDB" id="A0A0D1CQX1"/>
<keyword evidence="7" id="KW-0862">Zinc</keyword>
<dbReference type="PANTHER" id="PTHR16431">
    <property type="entry name" value="NEUROGENIC PROTEIN MASTERMIND"/>
    <property type="match status" value="1"/>
</dbReference>
<dbReference type="GO" id="GO:0000785">
    <property type="term" value="C:chromatin"/>
    <property type="evidence" value="ECO:0000318"/>
    <property type="project" value="GO_Central"/>
</dbReference>
<feature type="domain" description="Mis18" evidence="12">
    <location>
        <begin position="177"/>
        <end position="276"/>
    </location>
</feature>
<reference evidence="13 14" key="1">
    <citation type="journal article" date="2006" name="Nature">
        <title>Insights from the genome of the biotrophic fungal plant pathogen Ustilago maydis.</title>
        <authorList>
            <person name="Kamper J."/>
            <person name="Kahmann R."/>
            <person name="Bolker M."/>
            <person name="Ma L.J."/>
            <person name="Brefort T."/>
            <person name="Saville B.J."/>
            <person name="Banuett F."/>
            <person name="Kronstad J.W."/>
            <person name="Gold S.E."/>
            <person name="Muller O."/>
            <person name="Perlin M.H."/>
            <person name="Wosten H.A."/>
            <person name="de Vries R."/>
            <person name="Ruiz-Herrera J."/>
            <person name="Reynaga-Pena C.G."/>
            <person name="Snetselaar K."/>
            <person name="McCann M."/>
            <person name="Perez-Martin J."/>
            <person name="Feldbrugge M."/>
            <person name="Basse C.W."/>
            <person name="Steinberg G."/>
            <person name="Ibeas J.I."/>
            <person name="Holloman W."/>
            <person name="Guzman P."/>
            <person name="Farman M."/>
            <person name="Stajich J.E."/>
            <person name="Sentandreu R."/>
            <person name="Gonzalez-Prieto J.M."/>
            <person name="Kennell J.C."/>
            <person name="Molina L."/>
            <person name="Schirawski J."/>
            <person name="Mendoza-Mendoza A."/>
            <person name="Greilinger D."/>
            <person name="Munch K."/>
            <person name="Rossel N."/>
            <person name="Scherer M."/>
            <person name="Vranes M."/>
            <person name="Ladendorf O."/>
            <person name="Vincon V."/>
            <person name="Fuchs U."/>
            <person name="Sandrock B."/>
            <person name="Meng S."/>
            <person name="Ho E.C."/>
            <person name="Cahill M.J."/>
            <person name="Boyce K.J."/>
            <person name="Klose J."/>
            <person name="Klosterman S.J."/>
            <person name="Deelstra H.J."/>
            <person name="Ortiz-Castellanos L."/>
            <person name="Li W."/>
            <person name="Sanchez-Alonso P."/>
            <person name="Schreier P.H."/>
            <person name="Hauser-Hahn I."/>
            <person name="Vaupel M."/>
            <person name="Koopmann E."/>
            <person name="Friedrich G."/>
            <person name="Voss H."/>
            <person name="Schluter T."/>
            <person name="Margolis J."/>
            <person name="Platt D."/>
            <person name="Swimmer C."/>
            <person name="Gnirke A."/>
            <person name="Chen F."/>
            <person name="Vysotskaia V."/>
            <person name="Mannhaupt G."/>
            <person name="Guldener U."/>
            <person name="Munsterkotter M."/>
            <person name="Haase D."/>
            <person name="Oesterheld M."/>
            <person name="Mewes H.W."/>
            <person name="Mauceli E.W."/>
            <person name="DeCaprio D."/>
            <person name="Wade C.M."/>
            <person name="Butler J."/>
            <person name="Young S."/>
            <person name="Jaffe D.B."/>
            <person name="Calvo S."/>
            <person name="Nusbaum C."/>
            <person name="Galagan J."/>
            <person name="Birren B.W."/>
        </authorList>
    </citation>
    <scope>NUCLEOTIDE SEQUENCE [LARGE SCALE GENOMIC DNA]</scope>
    <source>
        <strain evidence="14">DSM 14603 / FGSC 9021 / UM521</strain>
    </source>
</reference>
<dbReference type="VEuPathDB" id="FungiDB:UMAG_02948"/>
<proteinExistence type="predicted"/>
<accession>A0A0D1CQX1</accession>
<feature type="region of interest" description="Disordered" evidence="11">
    <location>
        <begin position="380"/>
        <end position="462"/>
    </location>
</feature>
<dbReference type="eggNOG" id="ENOG502S9R8">
    <property type="taxonomic scope" value="Eukaryota"/>
</dbReference>
<evidence type="ECO:0000259" key="12">
    <source>
        <dbReference type="PROSITE" id="PS51793"/>
    </source>
</evidence>
<dbReference type="InterPro" id="IPR004910">
    <property type="entry name" value="Yippee/Mis18/Cereblon"/>
</dbReference>
<dbReference type="STRING" id="237631.A0A0D1CQX1"/>
<organism evidence="13 14">
    <name type="scientific">Mycosarcoma maydis</name>
    <name type="common">Corn smut fungus</name>
    <name type="synonym">Ustilago maydis</name>
    <dbReference type="NCBI Taxonomy" id="5270"/>
    <lineage>
        <taxon>Eukaryota</taxon>
        <taxon>Fungi</taxon>
        <taxon>Dikarya</taxon>
        <taxon>Basidiomycota</taxon>
        <taxon>Ustilaginomycotina</taxon>
        <taxon>Ustilaginomycetes</taxon>
        <taxon>Ustilaginales</taxon>
        <taxon>Ustilaginaceae</taxon>
        <taxon>Mycosarcoma</taxon>
    </lineage>
</organism>
<dbReference type="GO" id="GO:0051301">
    <property type="term" value="P:cell division"/>
    <property type="evidence" value="ECO:0007669"/>
    <property type="project" value="UniProtKB-KW"/>
</dbReference>
<evidence type="ECO:0000256" key="8">
    <source>
        <dbReference type="ARBA" id="ARBA00023242"/>
    </source>
</evidence>
<evidence type="ECO:0000256" key="6">
    <source>
        <dbReference type="ARBA" id="ARBA00022776"/>
    </source>
</evidence>
<protein>
    <recommendedName>
        <fullName evidence="12">Mis18 domain-containing protein</fullName>
    </recommendedName>
</protein>
<dbReference type="GO" id="GO:0000775">
    <property type="term" value="C:chromosome, centromeric region"/>
    <property type="evidence" value="ECO:0000318"/>
    <property type="project" value="GO_Central"/>
</dbReference>
<keyword evidence="14" id="KW-1185">Reference proteome</keyword>
<gene>
    <name evidence="13" type="ORF">UMAG_02948</name>
</gene>
<feature type="compositionally biased region" description="Low complexity" evidence="11">
    <location>
        <begin position="96"/>
        <end position="110"/>
    </location>
</feature>